<evidence type="ECO:0000256" key="4">
    <source>
        <dbReference type="ARBA" id="ARBA00023002"/>
    </source>
</evidence>
<organism evidence="7 8">
    <name type="scientific">Sutterella massiliensis</name>
    <dbReference type="NCBI Taxonomy" id="1816689"/>
    <lineage>
        <taxon>Bacteria</taxon>
        <taxon>Pseudomonadati</taxon>
        <taxon>Pseudomonadota</taxon>
        <taxon>Betaproteobacteria</taxon>
        <taxon>Burkholderiales</taxon>
        <taxon>Sutterellaceae</taxon>
        <taxon>Sutterella</taxon>
    </lineage>
</organism>
<dbReference type="SUPFAM" id="SSF51905">
    <property type="entry name" value="FAD/NAD(P)-binding domain"/>
    <property type="match status" value="1"/>
</dbReference>
<dbReference type="Proteomes" id="UP000715095">
    <property type="component" value="Unassembled WGS sequence"/>
</dbReference>
<dbReference type="PROSITE" id="PS51318">
    <property type="entry name" value="TAT"/>
    <property type="match status" value="1"/>
</dbReference>
<dbReference type="RefSeq" id="WP_205104871.1">
    <property type="nucleotide sequence ID" value="NZ_JACJJC010000143.1"/>
</dbReference>
<feature type="signal peptide" evidence="5">
    <location>
        <begin position="1"/>
        <end position="27"/>
    </location>
</feature>
<dbReference type="InterPro" id="IPR036188">
    <property type="entry name" value="FAD/NAD-bd_sf"/>
</dbReference>
<keyword evidence="3" id="KW-0274">FAD</keyword>
<dbReference type="PANTHER" id="PTHR43400:SF7">
    <property type="entry name" value="FAD-DEPENDENT OXIDOREDUCTASE 2 FAD BINDING DOMAIN-CONTAINING PROTEIN"/>
    <property type="match status" value="1"/>
</dbReference>
<evidence type="ECO:0000313" key="8">
    <source>
        <dbReference type="Proteomes" id="UP000715095"/>
    </source>
</evidence>
<keyword evidence="8" id="KW-1185">Reference proteome</keyword>
<evidence type="ECO:0000256" key="5">
    <source>
        <dbReference type="SAM" id="SignalP"/>
    </source>
</evidence>
<keyword evidence="4" id="KW-0560">Oxidoreductase</keyword>
<evidence type="ECO:0000313" key="7">
    <source>
        <dbReference type="EMBL" id="MBM6705138.1"/>
    </source>
</evidence>
<dbReference type="Gene3D" id="3.50.50.60">
    <property type="entry name" value="FAD/NAD(P)-binding domain"/>
    <property type="match status" value="1"/>
</dbReference>
<dbReference type="Pfam" id="PF00890">
    <property type="entry name" value="FAD_binding_2"/>
    <property type="match status" value="1"/>
</dbReference>
<feature type="domain" description="FAD-dependent oxidoreductase 2 FAD-binding" evidence="6">
    <location>
        <begin position="41"/>
        <end position="255"/>
    </location>
</feature>
<evidence type="ECO:0000256" key="2">
    <source>
        <dbReference type="ARBA" id="ARBA00022630"/>
    </source>
</evidence>
<dbReference type="InterPro" id="IPR006311">
    <property type="entry name" value="TAT_signal"/>
</dbReference>
<evidence type="ECO:0000256" key="1">
    <source>
        <dbReference type="ARBA" id="ARBA00001974"/>
    </source>
</evidence>
<feature type="chain" id="PRO_5046345821" evidence="5">
    <location>
        <begin position="28"/>
        <end position="255"/>
    </location>
</feature>
<accession>A0ABS2DUZ6</accession>
<evidence type="ECO:0000256" key="3">
    <source>
        <dbReference type="ARBA" id="ARBA00022827"/>
    </source>
</evidence>
<feature type="non-terminal residue" evidence="7">
    <location>
        <position position="255"/>
    </location>
</feature>
<dbReference type="EMBL" id="JACJJC010000143">
    <property type="protein sequence ID" value="MBM6705138.1"/>
    <property type="molecule type" value="Genomic_DNA"/>
</dbReference>
<dbReference type="InterPro" id="IPR003953">
    <property type="entry name" value="FAD-dep_OxRdtase_2_FAD-bd"/>
</dbReference>
<keyword evidence="2" id="KW-0285">Flavoprotein</keyword>
<sequence length="255" mass="26987">MNQSRRSLLKFSAASVVAAGLASKASAVPIAPPKKWDEEYDIVIVGAGGAGLAAGVVAAQKGLKAVILEKEAFIGGSSALCGGKWAVADTAEQRAKGIKDSPEIFLNDMLKTGQNKNDPELVKAFIKASREHYDFMTKERGLKPIEIVAASGMSVPRAHNFKPSGVLNDMKKYVLEHGVSLVLNTRVERLVWDAENEAIAGVRVAAKNGVRWIKARKGVLLAAGGFSMNKKLLEKYAPLMLRADATAGAGCTGDG</sequence>
<dbReference type="PANTHER" id="PTHR43400">
    <property type="entry name" value="FUMARATE REDUCTASE"/>
    <property type="match status" value="1"/>
</dbReference>
<dbReference type="NCBIfam" id="TIGR01409">
    <property type="entry name" value="TAT_signal_seq"/>
    <property type="match status" value="1"/>
</dbReference>
<keyword evidence="5" id="KW-0732">Signal</keyword>
<dbReference type="InterPro" id="IPR019546">
    <property type="entry name" value="TAT_signal_bac_arc"/>
</dbReference>
<proteinExistence type="predicted"/>
<protein>
    <submittedName>
        <fullName evidence="7">FAD-dependent oxidoreductase</fullName>
    </submittedName>
</protein>
<dbReference type="InterPro" id="IPR050315">
    <property type="entry name" value="FAD-oxidoreductase_2"/>
</dbReference>
<gene>
    <name evidence="7" type="ORF">H6A60_11750</name>
</gene>
<reference evidence="7 8" key="1">
    <citation type="journal article" date="2021" name="Sci. Rep.">
        <title>The distribution of antibiotic resistance genes in chicken gut microbiota commensals.</title>
        <authorList>
            <person name="Juricova H."/>
            <person name="Matiasovicova J."/>
            <person name="Kubasova T."/>
            <person name="Cejkova D."/>
            <person name="Rychlik I."/>
        </authorList>
    </citation>
    <scope>NUCLEOTIDE SEQUENCE [LARGE SCALE GENOMIC DNA]</scope>
    <source>
        <strain evidence="7 8">An829</strain>
    </source>
</reference>
<comment type="cofactor">
    <cofactor evidence="1">
        <name>FAD</name>
        <dbReference type="ChEBI" id="CHEBI:57692"/>
    </cofactor>
</comment>
<name>A0ABS2DUZ6_9BURK</name>
<comment type="caution">
    <text evidence="7">The sequence shown here is derived from an EMBL/GenBank/DDBJ whole genome shotgun (WGS) entry which is preliminary data.</text>
</comment>
<evidence type="ECO:0000259" key="6">
    <source>
        <dbReference type="Pfam" id="PF00890"/>
    </source>
</evidence>